<dbReference type="Proteomes" id="UP000729402">
    <property type="component" value="Unassembled WGS sequence"/>
</dbReference>
<evidence type="ECO:0000313" key="2">
    <source>
        <dbReference type="Proteomes" id="UP000729402"/>
    </source>
</evidence>
<gene>
    <name evidence="1" type="ORF">GUJ93_ZPchr0006g41603</name>
</gene>
<keyword evidence="2" id="KW-1185">Reference proteome</keyword>
<evidence type="ECO:0000313" key="1">
    <source>
        <dbReference type="EMBL" id="KAG8071539.1"/>
    </source>
</evidence>
<dbReference type="EMBL" id="JAAALK010000283">
    <property type="protein sequence ID" value="KAG8071539.1"/>
    <property type="molecule type" value="Genomic_DNA"/>
</dbReference>
<reference evidence="1" key="1">
    <citation type="journal article" date="2021" name="bioRxiv">
        <title>Whole Genome Assembly and Annotation of Northern Wild Rice, Zizania palustris L., Supports a Whole Genome Duplication in the Zizania Genus.</title>
        <authorList>
            <person name="Haas M."/>
            <person name="Kono T."/>
            <person name="Macchietto M."/>
            <person name="Millas R."/>
            <person name="McGilp L."/>
            <person name="Shao M."/>
            <person name="Duquette J."/>
            <person name="Hirsch C.N."/>
            <person name="Kimball J."/>
        </authorList>
    </citation>
    <scope>NUCLEOTIDE SEQUENCE</scope>
    <source>
        <tissue evidence="1">Fresh leaf tissue</tissue>
    </source>
</reference>
<sequence>MLACRLSPRLSPRRGAPRHFHPLSTMWCPHAAPHHEQCLISSHIVPTFASYEPPYSVPSPTHIIPHVIFLPCLIPHHGSRSLAAHCMALACRLEPPARPFVATWRTRFLGSPCVMPRARQLRATSFHVPH</sequence>
<accession>A0A8J5W2W0</accession>
<proteinExistence type="predicted"/>
<comment type="caution">
    <text evidence="1">The sequence shown here is derived from an EMBL/GenBank/DDBJ whole genome shotgun (WGS) entry which is preliminary data.</text>
</comment>
<reference evidence="1" key="2">
    <citation type="submission" date="2021-02" db="EMBL/GenBank/DDBJ databases">
        <authorList>
            <person name="Kimball J.A."/>
            <person name="Haas M.W."/>
            <person name="Macchietto M."/>
            <person name="Kono T."/>
            <person name="Duquette J."/>
            <person name="Shao M."/>
        </authorList>
    </citation>
    <scope>NUCLEOTIDE SEQUENCE</scope>
    <source>
        <tissue evidence="1">Fresh leaf tissue</tissue>
    </source>
</reference>
<protein>
    <submittedName>
        <fullName evidence="1">Uncharacterized protein</fullName>
    </submittedName>
</protein>
<dbReference type="AlphaFoldDB" id="A0A8J5W2W0"/>
<name>A0A8J5W2W0_ZIZPA</name>
<organism evidence="1 2">
    <name type="scientific">Zizania palustris</name>
    <name type="common">Northern wild rice</name>
    <dbReference type="NCBI Taxonomy" id="103762"/>
    <lineage>
        <taxon>Eukaryota</taxon>
        <taxon>Viridiplantae</taxon>
        <taxon>Streptophyta</taxon>
        <taxon>Embryophyta</taxon>
        <taxon>Tracheophyta</taxon>
        <taxon>Spermatophyta</taxon>
        <taxon>Magnoliopsida</taxon>
        <taxon>Liliopsida</taxon>
        <taxon>Poales</taxon>
        <taxon>Poaceae</taxon>
        <taxon>BOP clade</taxon>
        <taxon>Oryzoideae</taxon>
        <taxon>Oryzeae</taxon>
        <taxon>Zizaniinae</taxon>
        <taxon>Zizania</taxon>
    </lineage>
</organism>